<dbReference type="SUPFAM" id="SSF53383">
    <property type="entry name" value="PLP-dependent transferases"/>
    <property type="match status" value="1"/>
</dbReference>
<dbReference type="Pfam" id="PF01041">
    <property type="entry name" value="DegT_DnrJ_EryC1"/>
    <property type="match status" value="1"/>
</dbReference>
<dbReference type="Gene3D" id="3.90.1150.10">
    <property type="entry name" value="Aspartate Aminotransferase, domain 1"/>
    <property type="match status" value="1"/>
</dbReference>
<dbReference type="InterPro" id="IPR015422">
    <property type="entry name" value="PyrdxlP-dep_Trfase_small"/>
</dbReference>
<proteinExistence type="inferred from homology"/>
<gene>
    <name evidence="4" type="ORF">A3J46_05510</name>
</gene>
<dbReference type="PANTHER" id="PTHR30244:SF34">
    <property type="entry name" value="DTDP-4-AMINO-4,6-DIDEOXYGALACTOSE TRANSAMINASE"/>
    <property type="match status" value="1"/>
</dbReference>
<dbReference type="EMBL" id="MGJP01000003">
    <property type="protein sequence ID" value="OGN10655.1"/>
    <property type="molecule type" value="Genomic_DNA"/>
</dbReference>
<evidence type="ECO:0000313" key="5">
    <source>
        <dbReference type="Proteomes" id="UP000177167"/>
    </source>
</evidence>
<comment type="caution">
    <text evidence="4">The sequence shown here is derived from an EMBL/GenBank/DDBJ whole genome shotgun (WGS) entry which is preliminary data.</text>
</comment>
<dbReference type="GO" id="GO:0008483">
    <property type="term" value="F:transaminase activity"/>
    <property type="evidence" value="ECO:0007669"/>
    <property type="project" value="TreeGrafter"/>
</dbReference>
<organism evidence="4 5">
    <name type="scientific">Candidatus Yanofskybacteria bacterium RIFCSPHIGHO2_02_FULL_41_11</name>
    <dbReference type="NCBI Taxonomy" id="1802675"/>
    <lineage>
        <taxon>Bacteria</taxon>
        <taxon>Candidatus Yanofskyibacteriota</taxon>
    </lineage>
</organism>
<sequence>MTTKKKKDKKYNITLAKPWFDDREAKSAAEVVASRWLISGPKVAQFEKEFAKKIKVKYTIAVGSGSDALLIAQQALGVTEGDEVVVPNMTFVSTATSSMYLGAKPVFADIELKTYGMDPKDIEKKITKKTKGIIPVHYAGQSCDLNQIIKIAKKHGLFVLEDAAEAHLAKHQGRYVGGIGDIGIFSFTPSKPMTTGEGGMITTNNEILAKKCKLIRNFHDVGKFEWSELGFHFRMPEMMGAIGLVQLKKLSKAVAMRHAVAARYSKALEKEPAVITPFVRNNEDINFQLYTIRLNPDKLSITRDEFIHELELLGIQSRLYYPCLHRQGVFKVFGKYNDADFPNTINFSRTALSLPIYPDLSNEEADHIIYSVRQIINKYKK</sequence>
<evidence type="ECO:0000256" key="3">
    <source>
        <dbReference type="RuleBase" id="RU004508"/>
    </source>
</evidence>
<dbReference type="GO" id="GO:0030170">
    <property type="term" value="F:pyridoxal phosphate binding"/>
    <property type="evidence" value="ECO:0007669"/>
    <property type="project" value="TreeGrafter"/>
</dbReference>
<protein>
    <recommendedName>
        <fullName evidence="6">Aminotransferase DegT</fullName>
    </recommendedName>
</protein>
<dbReference type="InterPro" id="IPR000653">
    <property type="entry name" value="DegT/StrS_aminotransferase"/>
</dbReference>
<dbReference type="InterPro" id="IPR015421">
    <property type="entry name" value="PyrdxlP-dep_Trfase_major"/>
</dbReference>
<evidence type="ECO:0000256" key="2">
    <source>
        <dbReference type="PIRSR" id="PIRSR000390-2"/>
    </source>
</evidence>
<dbReference type="PIRSF" id="PIRSF000390">
    <property type="entry name" value="PLP_StrS"/>
    <property type="match status" value="1"/>
</dbReference>
<keyword evidence="2 3" id="KW-0663">Pyridoxal phosphate</keyword>
<name>A0A1F8FBW1_9BACT</name>
<reference evidence="4 5" key="1">
    <citation type="journal article" date="2016" name="Nat. Commun.">
        <title>Thousands of microbial genomes shed light on interconnected biogeochemical processes in an aquifer system.</title>
        <authorList>
            <person name="Anantharaman K."/>
            <person name="Brown C.T."/>
            <person name="Hug L.A."/>
            <person name="Sharon I."/>
            <person name="Castelle C.J."/>
            <person name="Probst A.J."/>
            <person name="Thomas B.C."/>
            <person name="Singh A."/>
            <person name="Wilkins M.J."/>
            <person name="Karaoz U."/>
            <person name="Brodie E.L."/>
            <person name="Williams K.H."/>
            <person name="Hubbard S.S."/>
            <person name="Banfield J.F."/>
        </authorList>
    </citation>
    <scope>NUCLEOTIDE SEQUENCE [LARGE SCALE GENOMIC DNA]</scope>
</reference>
<comment type="similarity">
    <text evidence="3">Belongs to the DegT/DnrJ/EryC1 family.</text>
</comment>
<feature type="active site" description="Proton acceptor" evidence="1">
    <location>
        <position position="191"/>
    </location>
</feature>
<evidence type="ECO:0008006" key="6">
    <source>
        <dbReference type="Google" id="ProtNLM"/>
    </source>
</evidence>
<dbReference type="AlphaFoldDB" id="A0A1F8FBW1"/>
<accession>A0A1F8FBW1</accession>
<dbReference type="Gene3D" id="3.40.640.10">
    <property type="entry name" value="Type I PLP-dependent aspartate aminotransferase-like (Major domain)"/>
    <property type="match status" value="1"/>
</dbReference>
<dbReference type="PANTHER" id="PTHR30244">
    <property type="entry name" value="TRANSAMINASE"/>
    <property type="match status" value="1"/>
</dbReference>
<evidence type="ECO:0000313" key="4">
    <source>
        <dbReference type="EMBL" id="OGN10655.1"/>
    </source>
</evidence>
<evidence type="ECO:0000256" key="1">
    <source>
        <dbReference type="PIRSR" id="PIRSR000390-1"/>
    </source>
</evidence>
<dbReference type="Proteomes" id="UP000177167">
    <property type="component" value="Unassembled WGS sequence"/>
</dbReference>
<feature type="modified residue" description="N6-(pyridoxal phosphate)lysine" evidence="2">
    <location>
        <position position="191"/>
    </location>
</feature>
<dbReference type="InterPro" id="IPR015424">
    <property type="entry name" value="PyrdxlP-dep_Trfase"/>
</dbReference>
<dbReference type="GO" id="GO:0000271">
    <property type="term" value="P:polysaccharide biosynthetic process"/>
    <property type="evidence" value="ECO:0007669"/>
    <property type="project" value="TreeGrafter"/>
</dbReference>
<dbReference type="CDD" id="cd00616">
    <property type="entry name" value="AHBA_syn"/>
    <property type="match status" value="1"/>
</dbReference>